<evidence type="ECO:0000256" key="3">
    <source>
        <dbReference type="ARBA" id="ARBA00022801"/>
    </source>
</evidence>
<keyword evidence="3" id="KW-0378">Hydrolase</keyword>
<evidence type="ECO:0000256" key="4">
    <source>
        <dbReference type="PIRSR" id="PIRSR607724-1"/>
    </source>
</evidence>
<dbReference type="OrthoDB" id="1937899at2759"/>
<protein>
    <recommendedName>
        <fullName evidence="2">poly(ADP-ribose) glycohydrolase</fullName>
        <ecNumber evidence="2">3.2.1.143</ecNumber>
    </recommendedName>
</protein>
<dbReference type="GO" id="GO:1990966">
    <property type="term" value="P:ATP generation from poly-ADP-D-ribose"/>
    <property type="evidence" value="ECO:0007669"/>
    <property type="project" value="TreeGrafter"/>
</dbReference>
<evidence type="ECO:0000259" key="5">
    <source>
        <dbReference type="Pfam" id="PF05028"/>
    </source>
</evidence>
<reference evidence="8" key="1">
    <citation type="submission" date="2011-08" db="EMBL/GenBank/DDBJ databases">
        <authorList>
            <person name="Rombauts S."/>
        </authorList>
    </citation>
    <scope>NUCLEOTIDE SEQUENCE</scope>
    <source>
        <strain evidence="8">London</strain>
    </source>
</reference>
<dbReference type="GO" id="GO:0005634">
    <property type="term" value="C:nucleus"/>
    <property type="evidence" value="ECO:0007669"/>
    <property type="project" value="TreeGrafter"/>
</dbReference>
<name>T1JUS3_TETUR</name>
<dbReference type="Pfam" id="PF05028">
    <property type="entry name" value="PARG_cat_C"/>
    <property type="match status" value="1"/>
</dbReference>
<dbReference type="GO" id="GO:0004649">
    <property type="term" value="F:poly(ADP-ribose) glycohydrolase activity"/>
    <property type="evidence" value="ECO:0007669"/>
    <property type="project" value="UniProtKB-EC"/>
</dbReference>
<dbReference type="InterPro" id="IPR046372">
    <property type="entry name" value="PARG_cat_C"/>
</dbReference>
<dbReference type="GO" id="GO:0005737">
    <property type="term" value="C:cytoplasm"/>
    <property type="evidence" value="ECO:0007669"/>
    <property type="project" value="TreeGrafter"/>
</dbReference>
<comment type="similarity">
    <text evidence="1">Belongs to the poly(ADP-ribose) glycohydrolase family.</text>
</comment>
<feature type="domain" description="PARG helical" evidence="6">
    <location>
        <begin position="105"/>
        <end position="221"/>
    </location>
</feature>
<organism evidence="7 8">
    <name type="scientific">Tetranychus urticae</name>
    <name type="common">Two-spotted spider mite</name>
    <dbReference type="NCBI Taxonomy" id="32264"/>
    <lineage>
        <taxon>Eukaryota</taxon>
        <taxon>Metazoa</taxon>
        <taxon>Ecdysozoa</taxon>
        <taxon>Arthropoda</taxon>
        <taxon>Chelicerata</taxon>
        <taxon>Arachnida</taxon>
        <taxon>Acari</taxon>
        <taxon>Acariformes</taxon>
        <taxon>Trombidiformes</taxon>
        <taxon>Prostigmata</taxon>
        <taxon>Eleutherengona</taxon>
        <taxon>Raphignathae</taxon>
        <taxon>Tetranychoidea</taxon>
        <taxon>Tetranychidae</taxon>
        <taxon>Tetranychus</taxon>
    </lineage>
</organism>
<dbReference type="GO" id="GO:0009225">
    <property type="term" value="P:nucleotide-sugar metabolic process"/>
    <property type="evidence" value="ECO:0007669"/>
    <property type="project" value="TreeGrafter"/>
</dbReference>
<feature type="active site" evidence="4">
    <location>
        <position position="261"/>
    </location>
</feature>
<evidence type="ECO:0000313" key="8">
    <source>
        <dbReference type="Proteomes" id="UP000015104"/>
    </source>
</evidence>
<dbReference type="Pfam" id="PF20811">
    <property type="entry name" value="PARG_cat_N"/>
    <property type="match status" value="1"/>
</dbReference>
<dbReference type="Proteomes" id="UP000015104">
    <property type="component" value="Unassembled WGS sequence"/>
</dbReference>
<keyword evidence="8" id="KW-1185">Reference proteome</keyword>
<proteinExistence type="inferred from homology"/>
<dbReference type="PANTHER" id="PTHR12837">
    <property type="entry name" value="POLY ADP-RIBOSE GLYCOHYDROLASE"/>
    <property type="match status" value="1"/>
</dbReference>
<sequence>MDIVNREPECSKPLGELKPGPERTIFYQLPWTEDVIPKPSSSQSSTPMQMEYISMPFNGKVWAEVKNLASKQIRTSQQLIDSIKSTNPSLKRFSFNILKQVVDEMNESEQKIFYDETFPFIISSALALPDLIIQPIPILKQKMNHSLFFSQQQCASLLANAFLCTFDKPTKSKLNHFTFTELFTVMRPGATKRKLEKLKCIINYFRRLSRNTPKGTVTFERRYLEAKKTPDWSSSESSLKRLIVNNNGSIEKDGIGMLQVDFAHKLIGGKVLTYGMVQEEIRFVVSPELIVSMLFTETMLENEAIHIIGTEQFNDYAGYSDTFSMAGDHFDSRPLDEWGRRFTKVVAMDAVYFAVDRVITQYSKKYLDRELTKAYVAFMENDEIDEKHRSAIATGNWGCGVYRGDPQFKSLIQLIAASMCHRDLVYFTFKDKRLSNFESFIAGLESEKITSGQLYNDLIEYGNYVSTLVSRQNREQVFDYLQRKFKSK</sequence>
<evidence type="ECO:0000256" key="2">
    <source>
        <dbReference type="ARBA" id="ARBA00012255"/>
    </source>
</evidence>
<dbReference type="PANTHER" id="PTHR12837:SF15">
    <property type="entry name" value="POLY(ADP-RIBOSE) GLYCOHYDROLASE"/>
    <property type="match status" value="1"/>
</dbReference>
<feature type="active site" evidence="4">
    <location>
        <position position="279"/>
    </location>
</feature>
<dbReference type="EMBL" id="CAEY01000783">
    <property type="status" value="NOT_ANNOTATED_CDS"/>
    <property type="molecule type" value="Genomic_DNA"/>
</dbReference>
<dbReference type="HOGENOM" id="CLU_013388_0_1_1"/>
<feature type="active site" evidence="4">
    <location>
        <position position="280"/>
    </location>
</feature>
<evidence type="ECO:0000313" key="7">
    <source>
        <dbReference type="EnsemblMetazoa" id="tetur02g01980.1"/>
    </source>
</evidence>
<dbReference type="STRING" id="32264.T1JUS3"/>
<dbReference type="AlphaFoldDB" id="T1JUS3"/>
<feature type="domain" description="PARG catalytic Macro" evidence="5">
    <location>
        <begin position="230"/>
        <end position="435"/>
    </location>
</feature>
<dbReference type="GO" id="GO:0005975">
    <property type="term" value="P:carbohydrate metabolic process"/>
    <property type="evidence" value="ECO:0007669"/>
    <property type="project" value="InterPro"/>
</dbReference>
<gene>
    <name evidence="7" type="primary">107371044</name>
</gene>
<accession>T1JUS3</accession>
<dbReference type="eggNOG" id="KOG2064">
    <property type="taxonomic scope" value="Eukaryota"/>
</dbReference>
<dbReference type="InterPro" id="IPR048362">
    <property type="entry name" value="PARG_helical"/>
</dbReference>
<evidence type="ECO:0000259" key="6">
    <source>
        <dbReference type="Pfam" id="PF20811"/>
    </source>
</evidence>
<dbReference type="EnsemblMetazoa" id="tetur02g01980.1">
    <property type="protein sequence ID" value="tetur02g01980.1"/>
    <property type="gene ID" value="tetur02g01980"/>
</dbReference>
<dbReference type="EC" id="3.2.1.143" evidence="2"/>
<dbReference type="InterPro" id="IPR007724">
    <property type="entry name" value="Poly_GlycHdrlase"/>
</dbReference>
<evidence type="ECO:0000256" key="1">
    <source>
        <dbReference type="ARBA" id="ARBA00009545"/>
    </source>
</evidence>
<dbReference type="GO" id="GO:0006282">
    <property type="term" value="P:regulation of DNA repair"/>
    <property type="evidence" value="ECO:0007669"/>
    <property type="project" value="InterPro"/>
</dbReference>
<reference evidence="7" key="2">
    <citation type="submission" date="2015-06" db="UniProtKB">
        <authorList>
            <consortium name="EnsemblMetazoa"/>
        </authorList>
    </citation>
    <scope>IDENTIFICATION</scope>
</reference>